<evidence type="ECO:0000313" key="3">
    <source>
        <dbReference type="Proteomes" id="UP001172082"/>
    </source>
</evidence>
<proteinExistence type="predicted"/>
<name>A0ABT8KIJ3_9BACT</name>
<feature type="transmembrane region" description="Helical" evidence="1">
    <location>
        <begin position="276"/>
        <end position="293"/>
    </location>
</feature>
<organism evidence="2 3">
    <name type="scientific">Splendidivirga corallicola</name>
    <dbReference type="NCBI Taxonomy" id="3051826"/>
    <lineage>
        <taxon>Bacteria</taxon>
        <taxon>Pseudomonadati</taxon>
        <taxon>Bacteroidota</taxon>
        <taxon>Cytophagia</taxon>
        <taxon>Cytophagales</taxon>
        <taxon>Splendidivirgaceae</taxon>
        <taxon>Splendidivirga</taxon>
    </lineage>
</organism>
<evidence type="ECO:0000256" key="1">
    <source>
        <dbReference type="SAM" id="Phobius"/>
    </source>
</evidence>
<accession>A0ABT8KIJ3</accession>
<gene>
    <name evidence="2" type="ORF">QQ008_00770</name>
</gene>
<reference evidence="2" key="1">
    <citation type="submission" date="2023-06" db="EMBL/GenBank/DDBJ databases">
        <title>Genomic of Parafulvivirga corallium.</title>
        <authorList>
            <person name="Wang G."/>
        </authorList>
    </citation>
    <scope>NUCLEOTIDE SEQUENCE</scope>
    <source>
        <strain evidence="2">BMA10</strain>
    </source>
</reference>
<feature type="transmembrane region" description="Helical" evidence="1">
    <location>
        <begin position="305"/>
        <end position="325"/>
    </location>
</feature>
<sequence>MNKPGWLLFLLYIGIVLVILIRVYVERTNYTTPDSHFYLRAAENLNSGKGIIAPYTYPFDDSNDERYFAIWPIGYPTLIAFVSRVTSTSTLISSKILNLIFLGFIFLLLYNWFGKFAWFPALYFCSYNMLEVFSYTWSEGPFLFFVLLLGRILIDDLSEGSNKYLILKLSSILVSLFLLRYAGLIYFLFVGGLLILHIRQGNKRKSIQYFFSLLASSLLVIIYLGFNYLKTGYLTGGERVFPKQESFSHFFSLLGKGVLNELTIARNYYFDGKIDYIYILLLLLQLSVVFILIKRRSYMVNYNFGSLYPKTLLYLGLFYFVLIIILRKITPFDPFDYRILSPFSVPIYIGLFVTLSKQVNIEYFKKISIWASLFMLISLAANLPKMYILGIAVDTFNQIIK</sequence>
<keyword evidence="1" id="KW-1133">Transmembrane helix</keyword>
<dbReference type="EMBL" id="JAUJEA010000001">
    <property type="protein sequence ID" value="MDN5199862.1"/>
    <property type="molecule type" value="Genomic_DNA"/>
</dbReference>
<feature type="transmembrane region" description="Helical" evidence="1">
    <location>
        <begin position="209"/>
        <end position="229"/>
    </location>
</feature>
<keyword evidence="1" id="KW-0812">Transmembrane</keyword>
<feature type="transmembrane region" description="Helical" evidence="1">
    <location>
        <begin position="96"/>
        <end position="113"/>
    </location>
</feature>
<keyword evidence="3" id="KW-1185">Reference proteome</keyword>
<keyword evidence="1" id="KW-0472">Membrane</keyword>
<dbReference type="RefSeq" id="WP_346749893.1">
    <property type="nucleotide sequence ID" value="NZ_JAUJEA010000001.1"/>
</dbReference>
<evidence type="ECO:0000313" key="2">
    <source>
        <dbReference type="EMBL" id="MDN5199862.1"/>
    </source>
</evidence>
<feature type="transmembrane region" description="Helical" evidence="1">
    <location>
        <begin position="6"/>
        <end position="25"/>
    </location>
</feature>
<feature type="transmembrane region" description="Helical" evidence="1">
    <location>
        <begin position="367"/>
        <end position="388"/>
    </location>
</feature>
<feature type="transmembrane region" description="Helical" evidence="1">
    <location>
        <begin position="133"/>
        <end position="154"/>
    </location>
</feature>
<feature type="transmembrane region" description="Helical" evidence="1">
    <location>
        <begin position="337"/>
        <end position="355"/>
    </location>
</feature>
<evidence type="ECO:0008006" key="4">
    <source>
        <dbReference type="Google" id="ProtNLM"/>
    </source>
</evidence>
<feature type="transmembrane region" description="Helical" evidence="1">
    <location>
        <begin position="166"/>
        <end position="189"/>
    </location>
</feature>
<comment type="caution">
    <text evidence="2">The sequence shown here is derived from an EMBL/GenBank/DDBJ whole genome shotgun (WGS) entry which is preliminary data.</text>
</comment>
<protein>
    <recommendedName>
        <fullName evidence="4">Glycosyltransferase RgtA/B/C/D-like domain-containing protein</fullName>
    </recommendedName>
</protein>
<dbReference type="Proteomes" id="UP001172082">
    <property type="component" value="Unassembled WGS sequence"/>
</dbReference>